<proteinExistence type="inferred from homology"/>
<dbReference type="PANTHER" id="PTHR11804:SF84">
    <property type="entry name" value="SACCHAROLYSIN"/>
    <property type="match status" value="1"/>
</dbReference>
<dbReference type="EMBL" id="MU839833">
    <property type="protein sequence ID" value="KAK1755399.1"/>
    <property type="molecule type" value="Genomic_DNA"/>
</dbReference>
<dbReference type="GO" id="GO:0004222">
    <property type="term" value="F:metalloendopeptidase activity"/>
    <property type="evidence" value="ECO:0007669"/>
    <property type="project" value="InterPro"/>
</dbReference>
<evidence type="ECO:0000259" key="8">
    <source>
        <dbReference type="Pfam" id="PF01432"/>
    </source>
</evidence>
<reference evidence="9" key="1">
    <citation type="submission" date="2023-06" db="EMBL/GenBank/DDBJ databases">
        <title>Genome-scale phylogeny and comparative genomics of the fungal order Sordariales.</title>
        <authorList>
            <consortium name="Lawrence Berkeley National Laboratory"/>
            <person name="Hensen N."/>
            <person name="Bonometti L."/>
            <person name="Westerberg I."/>
            <person name="Brannstrom I.O."/>
            <person name="Guillou S."/>
            <person name="Cros-Aarteil S."/>
            <person name="Calhoun S."/>
            <person name="Haridas S."/>
            <person name="Kuo A."/>
            <person name="Mondo S."/>
            <person name="Pangilinan J."/>
            <person name="Riley R."/>
            <person name="Labutti K."/>
            <person name="Andreopoulos B."/>
            <person name="Lipzen A."/>
            <person name="Chen C."/>
            <person name="Yanf M."/>
            <person name="Daum C."/>
            <person name="Ng V."/>
            <person name="Clum A."/>
            <person name="Steindorff A."/>
            <person name="Ohm R."/>
            <person name="Martin F."/>
            <person name="Silar P."/>
            <person name="Natvig D."/>
            <person name="Lalanne C."/>
            <person name="Gautier V."/>
            <person name="Ament-Velasquez S.L."/>
            <person name="Kruys A."/>
            <person name="Hutchinson M.I."/>
            <person name="Powell A.J."/>
            <person name="Barry K."/>
            <person name="Miller A.N."/>
            <person name="Grigoriev I.V."/>
            <person name="Debuchy R."/>
            <person name="Gladieux P."/>
            <person name="Thoren M.H."/>
            <person name="Johannesson H."/>
        </authorList>
    </citation>
    <scope>NUCLEOTIDE SEQUENCE</scope>
    <source>
        <strain evidence="9">PSN4</strain>
    </source>
</reference>
<keyword evidence="6 7" id="KW-0482">Metalloprotease</keyword>
<keyword evidence="4 7" id="KW-0378">Hydrolase</keyword>
<evidence type="ECO:0000256" key="5">
    <source>
        <dbReference type="ARBA" id="ARBA00022833"/>
    </source>
</evidence>
<comment type="similarity">
    <text evidence="1 7">Belongs to the peptidase M3 family.</text>
</comment>
<evidence type="ECO:0000313" key="10">
    <source>
        <dbReference type="Proteomes" id="UP001239445"/>
    </source>
</evidence>
<comment type="caution">
    <text evidence="9">The sequence shown here is derived from an EMBL/GenBank/DDBJ whole genome shotgun (WGS) entry which is preliminary data.</text>
</comment>
<dbReference type="GO" id="GO:0006518">
    <property type="term" value="P:peptide metabolic process"/>
    <property type="evidence" value="ECO:0007669"/>
    <property type="project" value="TreeGrafter"/>
</dbReference>
<evidence type="ECO:0000256" key="4">
    <source>
        <dbReference type="ARBA" id="ARBA00022801"/>
    </source>
</evidence>
<dbReference type="GO" id="GO:0005758">
    <property type="term" value="C:mitochondrial intermembrane space"/>
    <property type="evidence" value="ECO:0007669"/>
    <property type="project" value="TreeGrafter"/>
</dbReference>
<dbReference type="PANTHER" id="PTHR11804">
    <property type="entry name" value="PROTEASE M3 THIMET OLIGOPEPTIDASE-RELATED"/>
    <property type="match status" value="1"/>
</dbReference>
<sequence length="723" mass="81388">MPRYATQAPPLFTATAESILLDAERVLDACREAQNCIAADVLPSAATFDSVVLPLAQAENARILGARLLTFYDCVSPDGEIRAASRRARAMFDAFIVETSLREDLFALVDAVLTRYGSDESLDPESRYLLTKFHQDHVRSGLKLPAGPIRDRFRDIKERIQQLSAEFKKNVTEASTAIWLTPQELQGVPEGILRGLEKGEGENTNKLRVEFDRPAGWAARTNAKSCETRMRVEVARTNACNQNIAVFEELVALRDEAARLLGYPNHAAFRMEEKMARTPERVNTFLSDLQSRLAPAGKARIERMKQAKREEMEASGGVFDGHFFAWDEPYYDQLVPQSDEPTIGPRGAKVSEYFPLQHTVTAMLDIFQQLFGLSFVELAEAEHARLSPTRSSRWHEDVRVFTVWDTDAVDDAFLGYLFLDLYARDGKYGNHSNINIVPGFTKMDGTRQYPSTAMLCSFPTPKPEKPTLLGHFFVTLLFHEVGHGIHDLVSKTKYARFHGPDGTVVDYGEAPSQMLENWCYLPAQLKALSKHYTYLSPDYLAAWQAHEIGEEHPQPPEQIPDDLLATVLASSKPKHGALHYLRQISMCAFDMAVHQPESHEAATTMDFTELWNNLFQSICFLDDPAVLDGGASQRSRDYTVFQHLVGDYDAGYYSYLFSNVYSADMFHSAFRADPMSAREGRRYRYSVLEKGGSQDGMEILSNFLGREPSLEAFYEELGIGLEV</sequence>
<keyword evidence="3 7" id="KW-0479">Metal-binding</keyword>
<comment type="cofactor">
    <cofactor evidence="7">
        <name>Zn(2+)</name>
        <dbReference type="ChEBI" id="CHEBI:29105"/>
    </cofactor>
    <text evidence="7">Binds 1 zinc ion.</text>
</comment>
<dbReference type="InterPro" id="IPR001567">
    <property type="entry name" value="Pept_M3A_M3B_dom"/>
</dbReference>
<gene>
    <name evidence="9" type="ORF">QBC47DRAFT_445450</name>
</gene>
<dbReference type="InterPro" id="IPR024080">
    <property type="entry name" value="Neurolysin/TOP_N"/>
</dbReference>
<dbReference type="GO" id="GO:0006508">
    <property type="term" value="P:proteolysis"/>
    <property type="evidence" value="ECO:0007669"/>
    <property type="project" value="UniProtKB-KW"/>
</dbReference>
<dbReference type="Gene3D" id="1.20.1050.40">
    <property type="entry name" value="Endopeptidase. Chain P, domain 1"/>
    <property type="match status" value="1"/>
</dbReference>
<organism evidence="9 10">
    <name type="scientific">Echria macrotheca</name>
    <dbReference type="NCBI Taxonomy" id="438768"/>
    <lineage>
        <taxon>Eukaryota</taxon>
        <taxon>Fungi</taxon>
        <taxon>Dikarya</taxon>
        <taxon>Ascomycota</taxon>
        <taxon>Pezizomycotina</taxon>
        <taxon>Sordariomycetes</taxon>
        <taxon>Sordariomycetidae</taxon>
        <taxon>Sordariales</taxon>
        <taxon>Schizotheciaceae</taxon>
        <taxon>Echria</taxon>
    </lineage>
</organism>
<dbReference type="CDD" id="cd06455">
    <property type="entry name" value="M3A_TOP"/>
    <property type="match status" value="1"/>
</dbReference>
<keyword evidence="2 7" id="KW-0645">Protease</keyword>
<dbReference type="AlphaFoldDB" id="A0AAJ0FBI3"/>
<keyword evidence="10" id="KW-1185">Reference proteome</keyword>
<evidence type="ECO:0000256" key="3">
    <source>
        <dbReference type="ARBA" id="ARBA00022723"/>
    </source>
</evidence>
<dbReference type="SUPFAM" id="SSF55486">
    <property type="entry name" value="Metalloproteases ('zincins'), catalytic domain"/>
    <property type="match status" value="1"/>
</dbReference>
<dbReference type="GO" id="GO:0046872">
    <property type="term" value="F:metal ion binding"/>
    <property type="evidence" value="ECO:0007669"/>
    <property type="project" value="UniProtKB-UniRule"/>
</dbReference>
<dbReference type="Proteomes" id="UP001239445">
    <property type="component" value="Unassembled WGS sequence"/>
</dbReference>
<evidence type="ECO:0000256" key="6">
    <source>
        <dbReference type="ARBA" id="ARBA00023049"/>
    </source>
</evidence>
<dbReference type="Gene3D" id="1.10.1370.10">
    <property type="entry name" value="Neurolysin, domain 3"/>
    <property type="match status" value="1"/>
</dbReference>
<evidence type="ECO:0000256" key="1">
    <source>
        <dbReference type="ARBA" id="ARBA00006040"/>
    </source>
</evidence>
<name>A0AAJ0FBI3_9PEZI</name>
<dbReference type="Pfam" id="PF01432">
    <property type="entry name" value="Peptidase_M3"/>
    <property type="match status" value="1"/>
</dbReference>
<dbReference type="InterPro" id="IPR045090">
    <property type="entry name" value="Pept_M3A_M3B"/>
</dbReference>
<dbReference type="InterPro" id="IPR024079">
    <property type="entry name" value="MetalloPept_cat_dom_sf"/>
</dbReference>
<evidence type="ECO:0000256" key="7">
    <source>
        <dbReference type="RuleBase" id="RU003435"/>
    </source>
</evidence>
<evidence type="ECO:0000256" key="2">
    <source>
        <dbReference type="ARBA" id="ARBA00022670"/>
    </source>
</evidence>
<feature type="domain" description="Peptidase M3A/M3B catalytic" evidence="8">
    <location>
        <begin position="224"/>
        <end position="718"/>
    </location>
</feature>
<dbReference type="InterPro" id="IPR024077">
    <property type="entry name" value="Neurolysin/TOP_dom2"/>
</dbReference>
<dbReference type="FunFam" id="3.40.390.10:FF:000074">
    <property type="entry name" value="Metalloprotease"/>
    <property type="match status" value="1"/>
</dbReference>
<keyword evidence="5 7" id="KW-0862">Zinc</keyword>
<evidence type="ECO:0000313" key="9">
    <source>
        <dbReference type="EMBL" id="KAK1755399.1"/>
    </source>
</evidence>
<accession>A0AAJ0FBI3</accession>
<dbReference type="Gene3D" id="3.40.390.10">
    <property type="entry name" value="Collagenase (Catalytic Domain)"/>
    <property type="match status" value="1"/>
</dbReference>
<protein>
    <submittedName>
        <fullName evidence="9">Peptidase family M3-domain-containing protein</fullName>
    </submittedName>
</protein>